<dbReference type="CDD" id="cd02066">
    <property type="entry name" value="GRX_family"/>
    <property type="match status" value="1"/>
</dbReference>
<dbReference type="InterPro" id="IPR002109">
    <property type="entry name" value="Glutaredoxin"/>
</dbReference>
<dbReference type="EMBL" id="LCRN01000018">
    <property type="protein sequence ID" value="KKW36605.1"/>
    <property type="molecule type" value="Genomic_DNA"/>
</dbReference>
<dbReference type="GO" id="GO:0045454">
    <property type="term" value="P:cell redox homeostasis"/>
    <property type="evidence" value="ECO:0007669"/>
    <property type="project" value="TreeGrafter"/>
</dbReference>
<name>A0A0G1Y0G1_9BACT</name>
<sequence>MPNVTVYSIPTCKYCKSVKKLLDELKVKYKDVDVSEDAEAQHEMIEMSGQVGVPVVVVGDEVVIGYDRRRLKKKFEVKR</sequence>
<accession>A0A0G1Y0G1</accession>
<dbReference type="Pfam" id="PF00462">
    <property type="entry name" value="Glutaredoxin"/>
    <property type="match status" value="1"/>
</dbReference>
<dbReference type="GO" id="GO:0009055">
    <property type="term" value="F:electron transfer activity"/>
    <property type="evidence" value="ECO:0007669"/>
    <property type="project" value="TreeGrafter"/>
</dbReference>
<dbReference type="SUPFAM" id="SSF52833">
    <property type="entry name" value="Thioredoxin-like"/>
    <property type="match status" value="1"/>
</dbReference>
<dbReference type="AlphaFoldDB" id="A0A0G1Y0G1"/>
<evidence type="ECO:0000313" key="2">
    <source>
        <dbReference type="EMBL" id="KKW36605.1"/>
    </source>
</evidence>
<evidence type="ECO:0000313" key="3">
    <source>
        <dbReference type="Proteomes" id="UP000033865"/>
    </source>
</evidence>
<comment type="caution">
    <text evidence="2">The sequence shown here is derived from an EMBL/GenBank/DDBJ whole genome shotgun (WGS) entry which is preliminary data.</text>
</comment>
<dbReference type="Gene3D" id="3.40.30.10">
    <property type="entry name" value="Glutaredoxin"/>
    <property type="match status" value="1"/>
</dbReference>
<evidence type="ECO:0000259" key="1">
    <source>
        <dbReference type="Pfam" id="PF00462"/>
    </source>
</evidence>
<gene>
    <name evidence="2" type="ORF">UY82_C0018G0007</name>
</gene>
<reference evidence="2 3" key="1">
    <citation type="journal article" date="2015" name="Nature">
        <title>rRNA introns, odd ribosomes, and small enigmatic genomes across a large radiation of phyla.</title>
        <authorList>
            <person name="Brown C.T."/>
            <person name="Hug L.A."/>
            <person name="Thomas B.C."/>
            <person name="Sharon I."/>
            <person name="Castelle C.J."/>
            <person name="Singh A."/>
            <person name="Wilkins M.J."/>
            <person name="Williams K.H."/>
            <person name="Banfield J.F."/>
        </authorList>
    </citation>
    <scope>NUCLEOTIDE SEQUENCE [LARGE SCALE GENOMIC DNA]</scope>
</reference>
<dbReference type="PANTHER" id="PTHR34386:SF1">
    <property type="entry name" value="GLUTAREDOXIN-LIKE PROTEIN NRDH"/>
    <property type="match status" value="1"/>
</dbReference>
<proteinExistence type="predicted"/>
<dbReference type="Proteomes" id="UP000033865">
    <property type="component" value="Unassembled WGS sequence"/>
</dbReference>
<organism evidence="2 3">
    <name type="scientific">Candidatus Uhrbacteria bacterium GW2011_GWC2_53_7</name>
    <dbReference type="NCBI Taxonomy" id="1618986"/>
    <lineage>
        <taxon>Bacteria</taxon>
        <taxon>Candidatus Uhriibacteriota</taxon>
    </lineage>
</organism>
<dbReference type="InterPro" id="IPR036249">
    <property type="entry name" value="Thioredoxin-like_sf"/>
</dbReference>
<dbReference type="PANTHER" id="PTHR34386">
    <property type="entry name" value="GLUTAREDOXIN"/>
    <property type="match status" value="1"/>
</dbReference>
<dbReference type="PROSITE" id="PS51354">
    <property type="entry name" value="GLUTAREDOXIN_2"/>
    <property type="match status" value="1"/>
</dbReference>
<feature type="domain" description="Glutaredoxin" evidence="1">
    <location>
        <begin position="4"/>
        <end position="63"/>
    </location>
</feature>
<protein>
    <submittedName>
        <fullName evidence="2">FAD-dependent pyridine nucleotide-disulfide oxidoreductase</fullName>
    </submittedName>
</protein>
<dbReference type="InterPro" id="IPR051548">
    <property type="entry name" value="Grx-like_ET"/>
</dbReference>